<dbReference type="Proteomes" id="UP000188268">
    <property type="component" value="Unassembled WGS sequence"/>
</dbReference>
<evidence type="ECO:0000313" key="2">
    <source>
        <dbReference type="EMBL" id="OMO55799.1"/>
    </source>
</evidence>
<keyword evidence="3" id="KW-1185">Reference proteome</keyword>
<protein>
    <submittedName>
        <fullName evidence="2">Uncharacterized protein</fullName>
    </submittedName>
</protein>
<reference evidence="2 3" key="1">
    <citation type="submission" date="2013-09" db="EMBL/GenBank/DDBJ databases">
        <title>Corchorus capsularis genome sequencing.</title>
        <authorList>
            <person name="Alam M."/>
            <person name="Haque M.S."/>
            <person name="Islam M.S."/>
            <person name="Emdad E.M."/>
            <person name="Islam M.M."/>
            <person name="Ahmed B."/>
            <person name="Halim A."/>
            <person name="Hossen Q.M.M."/>
            <person name="Hossain M.Z."/>
            <person name="Ahmed R."/>
            <person name="Khan M.M."/>
            <person name="Islam R."/>
            <person name="Rashid M.M."/>
            <person name="Khan S.A."/>
            <person name="Rahman M.S."/>
            <person name="Alam M."/>
        </authorList>
    </citation>
    <scope>NUCLEOTIDE SEQUENCE [LARGE SCALE GENOMIC DNA]</scope>
    <source>
        <strain evidence="3">cv. CVL-1</strain>
        <tissue evidence="2">Whole seedling</tissue>
    </source>
</reference>
<gene>
    <name evidence="2" type="ORF">CCACVL1_26994</name>
</gene>
<feature type="compositionally biased region" description="Polar residues" evidence="1">
    <location>
        <begin position="24"/>
        <end position="40"/>
    </location>
</feature>
<sequence length="49" mass="5233">MEFKQLNTATEAEEESSIEELAGQNRNSTVESSGSSNNKTRAAEVDGVS</sequence>
<evidence type="ECO:0000313" key="3">
    <source>
        <dbReference type="Proteomes" id="UP000188268"/>
    </source>
</evidence>
<evidence type="ECO:0000256" key="1">
    <source>
        <dbReference type="SAM" id="MobiDB-lite"/>
    </source>
</evidence>
<organism evidence="2 3">
    <name type="scientific">Corchorus capsularis</name>
    <name type="common">Jute</name>
    <dbReference type="NCBI Taxonomy" id="210143"/>
    <lineage>
        <taxon>Eukaryota</taxon>
        <taxon>Viridiplantae</taxon>
        <taxon>Streptophyta</taxon>
        <taxon>Embryophyta</taxon>
        <taxon>Tracheophyta</taxon>
        <taxon>Spermatophyta</taxon>
        <taxon>Magnoliopsida</taxon>
        <taxon>eudicotyledons</taxon>
        <taxon>Gunneridae</taxon>
        <taxon>Pentapetalae</taxon>
        <taxon>rosids</taxon>
        <taxon>malvids</taxon>
        <taxon>Malvales</taxon>
        <taxon>Malvaceae</taxon>
        <taxon>Grewioideae</taxon>
        <taxon>Apeibeae</taxon>
        <taxon>Corchorus</taxon>
    </lineage>
</organism>
<dbReference type="Gramene" id="OMO55799">
    <property type="protein sequence ID" value="OMO55799"/>
    <property type="gene ID" value="CCACVL1_26994"/>
</dbReference>
<accession>A0A1R3GCI6</accession>
<dbReference type="AlphaFoldDB" id="A0A1R3GCI6"/>
<comment type="caution">
    <text evidence="2">The sequence shown here is derived from an EMBL/GenBank/DDBJ whole genome shotgun (WGS) entry which is preliminary data.</text>
</comment>
<proteinExistence type="predicted"/>
<dbReference type="EMBL" id="AWWV01014567">
    <property type="protein sequence ID" value="OMO55799.1"/>
    <property type="molecule type" value="Genomic_DNA"/>
</dbReference>
<name>A0A1R3GCI6_COCAP</name>
<feature type="region of interest" description="Disordered" evidence="1">
    <location>
        <begin position="1"/>
        <end position="49"/>
    </location>
</feature>